<dbReference type="EMBL" id="KK784883">
    <property type="protein sequence ID" value="KDO75025.1"/>
    <property type="molecule type" value="Genomic_DNA"/>
</dbReference>
<dbReference type="EMBL" id="KK784883">
    <property type="protein sequence ID" value="KDO75024.1"/>
    <property type="molecule type" value="Genomic_DNA"/>
</dbReference>
<dbReference type="EMBL" id="KK784883">
    <property type="protein sequence ID" value="KDO75022.1"/>
    <property type="molecule type" value="Genomic_DNA"/>
</dbReference>
<evidence type="ECO:0000313" key="1">
    <source>
        <dbReference type="EMBL" id="KDO75025.1"/>
    </source>
</evidence>
<name>A0A067G8U0_CITSI</name>
<dbReference type="AlphaFoldDB" id="A0A067G8U0"/>
<feature type="non-terminal residue" evidence="1">
    <location>
        <position position="16"/>
    </location>
</feature>
<evidence type="ECO:0000313" key="2">
    <source>
        <dbReference type="Proteomes" id="UP000027120"/>
    </source>
</evidence>
<proteinExistence type="predicted"/>
<sequence length="16" mass="1890">MAEELLDIQPLELKFT</sequence>
<dbReference type="EMBL" id="KK784883">
    <property type="protein sequence ID" value="KDO75023.1"/>
    <property type="molecule type" value="Genomic_DNA"/>
</dbReference>
<keyword evidence="2" id="KW-1185">Reference proteome</keyword>
<organism evidence="1 2">
    <name type="scientific">Citrus sinensis</name>
    <name type="common">Sweet orange</name>
    <name type="synonym">Citrus aurantium var. sinensis</name>
    <dbReference type="NCBI Taxonomy" id="2711"/>
    <lineage>
        <taxon>Eukaryota</taxon>
        <taxon>Viridiplantae</taxon>
        <taxon>Streptophyta</taxon>
        <taxon>Embryophyta</taxon>
        <taxon>Tracheophyta</taxon>
        <taxon>Spermatophyta</taxon>
        <taxon>Magnoliopsida</taxon>
        <taxon>eudicotyledons</taxon>
        <taxon>Gunneridae</taxon>
        <taxon>Pentapetalae</taxon>
        <taxon>rosids</taxon>
        <taxon>malvids</taxon>
        <taxon>Sapindales</taxon>
        <taxon>Rutaceae</taxon>
        <taxon>Aurantioideae</taxon>
        <taxon>Citrus</taxon>
    </lineage>
</organism>
<dbReference type="EMBL" id="KK784883">
    <property type="protein sequence ID" value="KDO75019.1"/>
    <property type="molecule type" value="Genomic_DNA"/>
</dbReference>
<dbReference type="EMBL" id="KK784883">
    <property type="protein sequence ID" value="KDO75020.1"/>
    <property type="molecule type" value="Genomic_DNA"/>
</dbReference>
<accession>A0A067G8U0</accession>
<dbReference type="EMBL" id="KK784883">
    <property type="protein sequence ID" value="KDO75021.1"/>
    <property type="molecule type" value="Genomic_DNA"/>
</dbReference>
<gene>
    <name evidence="1" type="ORF">CISIN_1g0157352mg</name>
</gene>
<dbReference type="Proteomes" id="UP000027120">
    <property type="component" value="Unassembled WGS sequence"/>
</dbReference>
<protein>
    <submittedName>
        <fullName evidence="1">Uncharacterized protein</fullName>
    </submittedName>
</protein>
<reference evidence="1 2" key="1">
    <citation type="submission" date="2014-04" db="EMBL/GenBank/DDBJ databases">
        <authorList>
            <consortium name="International Citrus Genome Consortium"/>
            <person name="Gmitter F."/>
            <person name="Chen C."/>
            <person name="Farmerie W."/>
            <person name="Harkins T."/>
            <person name="Desany B."/>
            <person name="Mohiuddin M."/>
            <person name="Kodira C."/>
            <person name="Borodovsky M."/>
            <person name="Lomsadze A."/>
            <person name="Burns P."/>
            <person name="Jenkins J."/>
            <person name="Prochnik S."/>
            <person name="Shu S."/>
            <person name="Chapman J."/>
            <person name="Pitluck S."/>
            <person name="Schmutz J."/>
            <person name="Rokhsar D."/>
        </authorList>
    </citation>
    <scope>NUCLEOTIDE SEQUENCE</scope>
</reference>